<feature type="domain" description="GST N-terminal" evidence="2">
    <location>
        <begin position="1"/>
        <end position="78"/>
    </location>
</feature>
<gene>
    <name evidence="4" type="ORF">N800_05275</name>
</gene>
<feature type="domain" description="GST C-terminal" evidence="3">
    <location>
        <begin position="84"/>
        <end position="205"/>
    </location>
</feature>
<evidence type="ECO:0000313" key="4">
    <source>
        <dbReference type="EMBL" id="KGM54132.1"/>
    </source>
</evidence>
<dbReference type="Gene3D" id="3.40.30.10">
    <property type="entry name" value="Glutaredoxin"/>
    <property type="match status" value="1"/>
</dbReference>
<evidence type="ECO:0000259" key="3">
    <source>
        <dbReference type="PROSITE" id="PS50405"/>
    </source>
</evidence>
<comment type="similarity">
    <text evidence="1">Belongs to the GST superfamily.</text>
</comment>
<keyword evidence="5" id="KW-1185">Reference proteome</keyword>
<dbReference type="SUPFAM" id="SSF52833">
    <property type="entry name" value="Thioredoxin-like"/>
    <property type="match status" value="1"/>
</dbReference>
<name>A0A0A0EYA1_9GAMM</name>
<dbReference type="InterPro" id="IPR036249">
    <property type="entry name" value="Thioredoxin-like_sf"/>
</dbReference>
<sequence length="205" mass="22184">MKLYTKPGACSTAVHIALQWSGQPYEFEVLADYAALKSPAFLTVNPAGAVPAVVDGDFVLTQNAAIMGYVADCQPEAGLAGDGSARQRAEATRWLAFVNSDVHPAYVPLFAPAAFHGDADQHDGVREAARKRLRGLYERADKQLEAHDWLAGFRSFADPYLYVTLGWAERTGVDLSGLERLQAFKARMDQDPGVQATLKAEGLTA</sequence>
<dbReference type="EMBL" id="AVPU01000016">
    <property type="protein sequence ID" value="KGM54132.1"/>
    <property type="molecule type" value="Genomic_DNA"/>
</dbReference>
<proteinExistence type="inferred from homology"/>
<dbReference type="Pfam" id="PF00043">
    <property type="entry name" value="GST_C"/>
    <property type="match status" value="1"/>
</dbReference>
<dbReference type="SUPFAM" id="SSF47616">
    <property type="entry name" value="GST C-terminal domain-like"/>
    <property type="match status" value="1"/>
</dbReference>
<keyword evidence="4" id="KW-0808">Transferase</keyword>
<evidence type="ECO:0000259" key="2">
    <source>
        <dbReference type="PROSITE" id="PS50404"/>
    </source>
</evidence>
<dbReference type="eggNOG" id="COG0625">
    <property type="taxonomic scope" value="Bacteria"/>
</dbReference>
<dbReference type="InterPro" id="IPR036282">
    <property type="entry name" value="Glutathione-S-Trfase_C_sf"/>
</dbReference>
<comment type="caution">
    <text evidence="4">The sequence shown here is derived from an EMBL/GenBank/DDBJ whole genome shotgun (WGS) entry which is preliminary data.</text>
</comment>
<dbReference type="OrthoDB" id="8772754at2"/>
<evidence type="ECO:0000256" key="1">
    <source>
        <dbReference type="RuleBase" id="RU003494"/>
    </source>
</evidence>
<dbReference type="STRING" id="1385517.N800_05275"/>
<dbReference type="PROSITE" id="PS50405">
    <property type="entry name" value="GST_CTER"/>
    <property type="match status" value="1"/>
</dbReference>
<protein>
    <submittedName>
        <fullName evidence="4">Glutathione S-transferase</fullName>
    </submittedName>
</protein>
<dbReference type="InterPro" id="IPR004045">
    <property type="entry name" value="Glutathione_S-Trfase_N"/>
</dbReference>
<dbReference type="AlphaFoldDB" id="A0A0A0EYA1"/>
<dbReference type="Proteomes" id="UP000029998">
    <property type="component" value="Unassembled WGS sequence"/>
</dbReference>
<dbReference type="Gene3D" id="1.20.1050.10">
    <property type="match status" value="1"/>
</dbReference>
<dbReference type="Pfam" id="PF02798">
    <property type="entry name" value="GST_N"/>
    <property type="match status" value="1"/>
</dbReference>
<dbReference type="SFLD" id="SFLDG00358">
    <property type="entry name" value="Main_(cytGST)"/>
    <property type="match status" value="1"/>
</dbReference>
<accession>A0A0A0EYA1</accession>
<dbReference type="PANTHER" id="PTHR44051:SF8">
    <property type="entry name" value="GLUTATHIONE S-TRANSFERASE GSTA"/>
    <property type="match status" value="1"/>
</dbReference>
<dbReference type="PROSITE" id="PS50404">
    <property type="entry name" value="GST_NTER"/>
    <property type="match status" value="1"/>
</dbReference>
<dbReference type="CDD" id="cd03188">
    <property type="entry name" value="GST_C_Beta"/>
    <property type="match status" value="1"/>
</dbReference>
<dbReference type="SFLD" id="SFLDG01150">
    <property type="entry name" value="Main.1:_Beta-like"/>
    <property type="match status" value="1"/>
</dbReference>
<dbReference type="InterPro" id="IPR004046">
    <property type="entry name" value="GST_C"/>
</dbReference>
<organism evidence="4 5">
    <name type="scientific">Lysobacter daejeonensis GH1-9</name>
    <dbReference type="NCBI Taxonomy" id="1385517"/>
    <lineage>
        <taxon>Bacteria</taxon>
        <taxon>Pseudomonadati</taxon>
        <taxon>Pseudomonadota</taxon>
        <taxon>Gammaproteobacteria</taxon>
        <taxon>Lysobacterales</taxon>
        <taxon>Lysobacteraceae</taxon>
        <taxon>Aerolutibacter</taxon>
    </lineage>
</organism>
<dbReference type="InterPro" id="IPR010987">
    <property type="entry name" value="Glutathione-S-Trfase_C-like"/>
</dbReference>
<dbReference type="InterPro" id="IPR040079">
    <property type="entry name" value="Glutathione_S-Trfase"/>
</dbReference>
<dbReference type="GO" id="GO:0016740">
    <property type="term" value="F:transferase activity"/>
    <property type="evidence" value="ECO:0007669"/>
    <property type="project" value="UniProtKB-KW"/>
</dbReference>
<evidence type="ECO:0000313" key="5">
    <source>
        <dbReference type="Proteomes" id="UP000029998"/>
    </source>
</evidence>
<reference evidence="4 5" key="1">
    <citation type="submission" date="2013-08" db="EMBL/GenBank/DDBJ databases">
        <title>Genome sequencing of Lysobacter.</title>
        <authorList>
            <person name="Zhang S."/>
            <person name="Wang G."/>
        </authorList>
    </citation>
    <scope>NUCLEOTIDE SEQUENCE [LARGE SCALE GENOMIC DNA]</scope>
    <source>
        <strain evidence="4 5">GH1-9</strain>
    </source>
</reference>
<dbReference type="RefSeq" id="WP_036137779.1">
    <property type="nucleotide sequence ID" value="NZ_AVPU01000016.1"/>
</dbReference>
<dbReference type="CDD" id="cd03057">
    <property type="entry name" value="GST_N_Beta"/>
    <property type="match status" value="1"/>
</dbReference>
<dbReference type="PANTHER" id="PTHR44051">
    <property type="entry name" value="GLUTATHIONE S-TRANSFERASE-RELATED"/>
    <property type="match status" value="1"/>
</dbReference>
<dbReference type="SFLD" id="SFLDS00019">
    <property type="entry name" value="Glutathione_Transferase_(cytos"/>
    <property type="match status" value="1"/>
</dbReference>